<keyword evidence="4" id="KW-1185">Reference proteome</keyword>
<feature type="transmembrane region" description="Helical" evidence="1">
    <location>
        <begin position="303"/>
        <end position="325"/>
    </location>
</feature>
<dbReference type="InterPro" id="IPR038731">
    <property type="entry name" value="RgtA/B/C-like"/>
</dbReference>
<dbReference type="Proteomes" id="UP001215956">
    <property type="component" value="Unassembled WGS sequence"/>
</dbReference>
<reference evidence="3 4" key="1">
    <citation type="submission" date="2023-03" db="EMBL/GenBank/DDBJ databases">
        <title>Whole genome sequencing of Methanotrichaceae archaeon M04Ac.</title>
        <authorList>
            <person name="Khomyakova M.A."/>
            <person name="Merkel A.Y."/>
            <person name="Slobodkin A.I."/>
        </authorList>
    </citation>
    <scope>NUCLEOTIDE SEQUENCE [LARGE SCALE GENOMIC DNA]</scope>
    <source>
        <strain evidence="3 4">M04Ac</strain>
    </source>
</reference>
<feature type="transmembrane region" description="Helical" evidence="1">
    <location>
        <begin position="62"/>
        <end position="84"/>
    </location>
</feature>
<feature type="transmembrane region" description="Helical" evidence="1">
    <location>
        <begin position="144"/>
        <end position="172"/>
    </location>
</feature>
<evidence type="ECO:0000313" key="4">
    <source>
        <dbReference type="Proteomes" id="UP001215956"/>
    </source>
</evidence>
<feature type="transmembrane region" description="Helical" evidence="1">
    <location>
        <begin position="274"/>
        <end position="291"/>
    </location>
</feature>
<evidence type="ECO:0000256" key="1">
    <source>
        <dbReference type="SAM" id="Phobius"/>
    </source>
</evidence>
<feature type="transmembrane region" description="Helical" evidence="1">
    <location>
        <begin position="184"/>
        <end position="202"/>
    </location>
</feature>
<dbReference type="GO" id="GO:0016757">
    <property type="term" value="F:glycosyltransferase activity"/>
    <property type="evidence" value="ECO:0007669"/>
    <property type="project" value="UniProtKB-KW"/>
</dbReference>
<dbReference type="EC" id="2.4.-.-" evidence="3"/>
<keyword evidence="3" id="KW-0808">Transferase</keyword>
<proteinExistence type="predicted"/>
<dbReference type="Pfam" id="PF13231">
    <property type="entry name" value="PMT_2"/>
    <property type="match status" value="1"/>
</dbReference>
<feature type="transmembrane region" description="Helical" evidence="1">
    <location>
        <begin position="96"/>
        <end position="115"/>
    </location>
</feature>
<feature type="domain" description="Glycosyltransferase RgtA/B/C/D-like" evidence="2">
    <location>
        <begin position="53"/>
        <end position="195"/>
    </location>
</feature>
<comment type="caution">
    <text evidence="3">The sequence shown here is derived from an EMBL/GenBank/DDBJ whole genome shotgun (WGS) entry which is preliminary data.</text>
</comment>
<keyword evidence="1" id="KW-0472">Membrane</keyword>
<keyword evidence="1" id="KW-1133">Transmembrane helix</keyword>
<protein>
    <submittedName>
        <fullName evidence="3">Glycosyltransferase family 39 protein</fullName>
        <ecNumber evidence="3">2.4.-.-</ecNumber>
    </submittedName>
</protein>
<name>A0ABT5XHY7_9EURY</name>
<evidence type="ECO:0000259" key="2">
    <source>
        <dbReference type="Pfam" id="PF13231"/>
    </source>
</evidence>
<accession>A0ABT5XHY7</accession>
<feature type="transmembrane region" description="Helical" evidence="1">
    <location>
        <begin position="337"/>
        <end position="370"/>
    </location>
</feature>
<dbReference type="RefSeq" id="WP_316970025.1">
    <property type="nucleotide sequence ID" value="NZ_JARFPL010000067.1"/>
</dbReference>
<keyword evidence="3" id="KW-0328">Glycosyltransferase</keyword>
<evidence type="ECO:0000313" key="3">
    <source>
        <dbReference type="EMBL" id="MDF0594333.1"/>
    </source>
</evidence>
<dbReference type="EMBL" id="JARFPL010000067">
    <property type="protein sequence ID" value="MDF0594333.1"/>
    <property type="molecule type" value="Genomic_DNA"/>
</dbReference>
<organism evidence="3 4">
    <name type="scientific">Candidatus Methanocrinis alkalitolerans</name>
    <dbReference type="NCBI Taxonomy" id="3033395"/>
    <lineage>
        <taxon>Archaea</taxon>
        <taxon>Methanobacteriati</taxon>
        <taxon>Methanobacteriota</taxon>
        <taxon>Stenosarchaea group</taxon>
        <taxon>Methanomicrobia</taxon>
        <taxon>Methanotrichales</taxon>
        <taxon>Methanotrichaceae</taxon>
        <taxon>Methanocrinis</taxon>
    </lineage>
</organism>
<keyword evidence="1" id="KW-0812">Transmembrane</keyword>
<sequence>MQIQSIAEDHDIQYQPNDIERALETKFADLPAGLFLIKTEEGKYFYGKEYSYALFAAFFYKLFGNSGILLFNALMFYVMILVGYLHIRKENDDLKALFTSIIFFFASTAFIYIFWIHVEIYNMFLIMVSLFLWHKYISENNNKYLILSSFVIGIAAVAKIPNLMLFAPLILYELYKHRFKNFSLMILSISIVVFIFYGYFYLETGAPSFYGGNRLYYSSNYPFLSGYDDVNEAGHLGFSVTEGQIAVLLNTNNLKIIPYNLYYYFFGRFTGVTWYYPFAIFALISSLIVFRRIDTVNSDPKRSLILIGIVLYILFFVILVGNNYLGGTHAVGNRYFYVYPAFLFLLGSIKSKILIPFLFLAILTVAPIIADPIENSRRPDLHTFNIPYTYFPIEYSQLVNLPLWAHAQQGEIYEIYALGSDRNYIDYLVRTKLKVDSFDLLLWSYYDDNQIKITANNYADQTILDKYDVKMLTVDSITPEYSDKRGFIYKISIESTKDADTKFIDKRSLTSSTKLLYASGWHSIENWAETITRWMENNATLIAYSGENRSAELDLQVLSYRQGPRTLEIYLNGHLWMLQSNLPSTNFVEIKAPPIYMNKGFNIITFFVPEGCVSPHEATAGNSPDLRCLSLAFQDIRLIRDILIICEEFPAATLAGGWHGLEDSGGTPARWMENDAVFIIEVEETRPAELSFTVLSYNRPRTLEVYDSSDRLIGDATVSPSFARVEMPIHLEEGANSFRLHVPEGCESPREVTGGESPDDRCLSLRIKEIKIS</sequence>
<gene>
    <name evidence="3" type="ORF">P0O24_12160</name>
</gene>